<gene>
    <name evidence="2" type="ORF">HanXRQr2_Chr11g0500651</name>
</gene>
<dbReference type="Proteomes" id="UP000215914">
    <property type="component" value="Unassembled WGS sequence"/>
</dbReference>
<dbReference type="Gramene" id="mRNA:HanXRQr2_Chr11g0500651">
    <property type="protein sequence ID" value="CDS:HanXRQr2_Chr11g0500651.1"/>
    <property type="gene ID" value="HanXRQr2_Chr11g0500651"/>
</dbReference>
<keyword evidence="3" id="KW-1185">Reference proteome</keyword>
<evidence type="ECO:0000313" key="2">
    <source>
        <dbReference type="EMBL" id="KAF5782826.1"/>
    </source>
</evidence>
<organism evidence="2 3">
    <name type="scientific">Helianthus annuus</name>
    <name type="common">Common sunflower</name>
    <dbReference type="NCBI Taxonomy" id="4232"/>
    <lineage>
        <taxon>Eukaryota</taxon>
        <taxon>Viridiplantae</taxon>
        <taxon>Streptophyta</taxon>
        <taxon>Embryophyta</taxon>
        <taxon>Tracheophyta</taxon>
        <taxon>Spermatophyta</taxon>
        <taxon>Magnoliopsida</taxon>
        <taxon>eudicotyledons</taxon>
        <taxon>Gunneridae</taxon>
        <taxon>Pentapetalae</taxon>
        <taxon>asterids</taxon>
        <taxon>campanulids</taxon>
        <taxon>Asterales</taxon>
        <taxon>Asteraceae</taxon>
        <taxon>Asteroideae</taxon>
        <taxon>Heliantheae alliance</taxon>
        <taxon>Heliantheae</taxon>
        <taxon>Helianthus</taxon>
    </lineage>
</organism>
<reference evidence="2" key="2">
    <citation type="submission" date="2020-06" db="EMBL/GenBank/DDBJ databases">
        <title>Helianthus annuus Genome sequencing and assembly Release 2.</title>
        <authorList>
            <person name="Gouzy J."/>
            <person name="Langlade N."/>
            <person name="Munos S."/>
        </authorList>
    </citation>
    <scope>NUCLEOTIDE SEQUENCE</scope>
    <source>
        <tissue evidence="2">Leaves</tissue>
    </source>
</reference>
<dbReference type="PANTHER" id="PTHR31236">
    <property type="entry name" value="BURP DOMAIN PROTEIN USPL1-LIKE"/>
    <property type="match status" value="1"/>
</dbReference>
<accession>A0A9K3N0U2</accession>
<dbReference type="PROSITE" id="PS51277">
    <property type="entry name" value="BURP"/>
    <property type="match status" value="1"/>
</dbReference>
<dbReference type="EMBL" id="MNCJ02000326">
    <property type="protein sequence ID" value="KAF5782826.1"/>
    <property type="molecule type" value="Genomic_DNA"/>
</dbReference>
<dbReference type="PANTHER" id="PTHR31236:SF2">
    <property type="entry name" value="BURP DOMAIN PROTEIN RD22"/>
    <property type="match status" value="1"/>
</dbReference>
<protein>
    <submittedName>
        <fullName evidence="2">BURP domain-containing protein</fullName>
    </submittedName>
</protein>
<reference evidence="2" key="1">
    <citation type="journal article" date="2017" name="Nature">
        <title>The sunflower genome provides insights into oil metabolism, flowering and Asterid evolution.</title>
        <authorList>
            <person name="Badouin H."/>
            <person name="Gouzy J."/>
            <person name="Grassa C.J."/>
            <person name="Murat F."/>
            <person name="Staton S.E."/>
            <person name="Cottret L."/>
            <person name="Lelandais-Briere C."/>
            <person name="Owens G.L."/>
            <person name="Carrere S."/>
            <person name="Mayjonade B."/>
            <person name="Legrand L."/>
            <person name="Gill N."/>
            <person name="Kane N.C."/>
            <person name="Bowers J.E."/>
            <person name="Hubner S."/>
            <person name="Bellec A."/>
            <person name="Berard A."/>
            <person name="Berges H."/>
            <person name="Blanchet N."/>
            <person name="Boniface M.C."/>
            <person name="Brunel D."/>
            <person name="Catrice O."/>
            <person name="Chaidir N."/>
            <person name="Claudel C."/>
            <person name="Donnadieu C."/>
            <person name="Faraut T."/>
            <person name="Fievet G."/>
            <person name="Helmstetter N."/>
            <person name="King M."/>
            <person name="Knapp S.J."/>
            <person name="Lai Z."/>
            <person name="Le Paslier M.C."/>
            <person name="Lippi Y."/>
            <person name="Lorenzon L."/>
            <person name="Mandel J.R."/>
            <person name="Marage G."/>
            <person name="Marchand G."/>
            <person name="Marquand E."/>
            <person name="Bret-Mestries E."/>
            <person name="Morien E."/>
            <person name="Nambeesan S."/>
            <person name="Nguyen T."/>
            <person name="Pegot-Espagnet P."/>
            <person name="Pouilly N."/>
            <person name="Raftis F."/>
            <person name="Sallet E."/>
            <person name="Schiex T."/>
            <person name="Thomas J."/>
            <person name="Vandecasteele C."/>
            <person name="Vares D."/>
            <person name="Vear F."/>
            <person name="Vautrin S."/>
            <person name="Crespi M."/>
            <person name="Mangin B."/>
            <person name="Burke J.M."/>
            <person name="Salse J."/>
            <person name="Munos S."/>
            <person name="Vincourt P."/>
            <person name="Rieseberg L.H."/>
            <person name="Langlade N.B."/>
        </authorList>
    </citation>
    <scope>NUCLEOTIDE SEQUENCE</scope>
    <source>
        <tissue evidence="2">Leaves</tissue>
    </source>
</reference>
<dbReference type="AlphaFoldDB" id="A0A9K3N0U2"/>
<dbReference type="Pfam" id="PF03181">
    <property type="entry name" value="BURP"/>
    <property type="match status" value="1"/>
</dbReference>
<feature type="domain" description="BURP" evidence="1">
    <location>
        <begin position="82"/>
        <end position="293"/>
    </location>
</feature>
<dbReference type="InterPro" id="IPR044816">
    <property type="entry name" value="BURP"/>
</dbReference>
<sequence length="293" mass="33332">MHAAWDEGKQNNYYTDNESTHIQLKDHQYSYVASNAEVKDHPVPFFWYGESKNNAKDHPQQLHSYPSSKNQIINDYPEAKLLFLEHNLHQGEELKLHFTKDNQKTAFLPKEIGNSIPFSSKDLPEIYNKFSVKPHSVEAKILKQTLHFCELKPIHGEKIHCATSLESMVNFSTAKLGAKVKALSTEVKAKESTLSQKYKVEWVKKFPPANEAVVCHKQNYAYAVFYCHTDVGTRSYAVSLVGEDGTKVKSVAVCHTDTANWADDHLSFQLLNVTPGVPVCHFLPEDLVLWVPY</sequence>
<evidence type="ECO:0000313" key="3">
    <source>
        <dbReference type="Proteomes" id="UP000215914"/>
    </source>
</evidence>
<dbReference type="OrthoDB" id="654134at2759"/>
<evidence type="ECO:0000259" key="1">
    <source>
        <dbReference type="PROSITE" id="PS51277"/>
    </source>
</evidence>
<proteinExistence type="predicted"/>
<name>A0A9K3N0U2_HELAN</name>
<dbReference type="SMART" id="SM01045">
    <property type="entry name" value="BURP"/>
    <property type="match status" value="1"/>
</dbReference>
<dbReference type="InterPro" id="IPR004873">
    <property type="entry name" value="BURP_dom"/>
</dbReference>
<comment type="caution">
    <text evidence="2">The sequence shown here is derived from an EMBL/GenBank/DDBJ whole genome shotgun (WGS) entry which is preliminary data.</text>
</comment>